<name>A0ABV8SMB1_9GAMM</name>
<feature type="signal peptide" evidence="2">
    <location>
        <begin position="1"/>
        <end position="17"/>
    </location>
</feature>
<comment type="caution">
    <text evidence="3">The sequence shown here is derived from an EMBL/GenBank/DDBJ whole genome shotgun (WGS) entry which is preliminary data.</text>
</comment>
<dbReference type="PANTHER" id="PTHR30203">
    <property type="entry name" value="OUTER MEMBRANE CATION EFFLUX PROTEIN"/>
    <property type="match status" value="1"/>
</dbReference>
<dbReference type="Proteomes" id="UP001595904">
    <property type="component" value="Unassembled WGS sequence"/>
</dbReference>
<evidence type="ECO:0000313" key="3">
    <source>
        <dbReference type="EMBL" id="MFC4308500.1"/>
    </source>
</evidence>
<proteinExistence type="inferred from homology"/>
<evidence type="ECO:0000256" key="1">
    <source>
        <dbReference type="ARBA" id="ARBA00007613"/>
    </source>
</evidence>
<sequence length="458" mass="50831">MNHLASLRNLAAPWALAALLATLAGCATYREKPLEIDPATPLYVDARAMPLPALREHRFDPSDGLDQTEVAMLAVANNPDLRLLRDDLGIQRAQAFAASLLPDPQVSFGQDLPVSSGPGLVNAFTAGITQDITALLLRSSTMKASRLDTRKLELDELWAEWQLVAQARATFNQVRSDEALLQELQSMLPDRERLRESVQAELQAGNLTRDVASGPLLSIADLQKQIDDTAQKLNLERHTLKLLLGLNEHAELRLVDDPVPTTAEQIVPADIDQRLAALPERRPDLLALRIGYQAQEAKLRQAVLKQFPTISFGLSYARDTSNITTRGYNIGFTLPLFDRGRGAIAVETATRQRLFDEYQTRLAAARSEVDRIRLDLPDLIRRTQQAERDSERLRVEQQVATQSFADGMLDWNAYVTLSTASIARSMEAVQLALTLQEQQEMLRTLLGSELPVPPEAGR</sequence>
<dbReference type="Gene3D" id="1.20.1600.10">
    <property type="entry name" value="Outer membrane efflux proteins (OEP)"/>
    <property type="match status" value="1"/>
</dbReference>
<keyword evidence="2" id="KW-0732">Signal</keyword>
<dbReference type="RefSeq" id="WP_380595591.1">
    <property type="nucleotide sequence ID" value="NZ_JBHSDU010000002.1"/>
</dbReference>
<accession>A0ABV8SMB1</accession>
<protein>
    <submittedName>
        <fullName evidence="3">TolC family protein</fullName>
    </submittedName>
</protein>
<dbReference type="EMBL" id="JBHSDU010000002">
    <property type="protein sequence ID" value="MFC4308500.1"/>
    <property type="molecule type" value="Genomic_DNA"/>
</dbReference>
<feature type="chain" id="PRO_5045770382" evidence="2">
    <location>
        <begin position="18"/>
        <end position="458"/>
    </location>
</feature>
<dbReference type="SUPFAM" id="SSF56954">
    <property type="entry name" value="Outer membrane efflux proteins (OEP)"/>
    <property type="match status" value="1"/>
</dbReference>
<gene>
    <name evidence="3" type="ORF">ACFPN2_05340</name>
</gene>
<evidence type="ECO:0000313" key="4">
    <source>
        <dbReference type="Proteomes" id="UP001595904"/>
    </source>
</evidence>
<dbReference type="PANTHER" id="PTHR30203:SF24">
    <property type="entry name" value="BLR4935 PROTEIN"/>
    <property type="match status" value="1"/>
</dbReference>
<organism evidence="3 4">
    <name type="scientific">Steroidobacter flavus</name>
    <dbReference type="NCBI Taxonomy" id="1842136"/>
    <lineage>
        <taxon>Bacteria</taxon>
        <taxon>Pseudomonadati</taxon>
        <taxon>Pseudomonadota</taxon>
        <taxon>Gammaproteobacteria</taxon>
        <taxon>Steroidobacterales</taxon>
        <taxon>Steroidobacteraceae</taxon>
        <taxon>Steroidobacter</taxon>
    </lineage>
</organism>
<comment type="similarity">
    <text evidence="1">Belongs to the outer membrane factor (OMF) (TC 1.B.17) family.</text>
</comment>
<dbReference type="InterPro" id="IPR010131">
    <property type="entry name" value="MdtP/NodT-like"/>
</dbReference>
<dbReference type="InterPro" id="IPR003423">
    <property type="entry name" value="OMP_efflux"/>
</dbReference>
<reference evidence="4" key="1">
    <citation type="journal article" date="2019" name="Int. J. Syst. Evol. Microbiol.">
        <title>The Global Catalogue of Microorganisms (GCM) 10K type strain sequencing project: providing services to taxonomists for standard genome sequencing and annotation.</title>
        <authorList>
            <consortium name="The Broad Institute Genomics Platform"/>
            <consortium name="The Broad Institute Genome Sequencing Center for Infectious Disease"/>
            <person name="Wu L."/>
            <person name="Ma J."/>
        </authorList>
    </citation>
    <scope>NUCLEOTIDE SEQUENCE [LARGE SCALE GENOMIC DNA]</scope>
    <source>
        <strain evidence="4">CGMCC 1.10759</strain>
    </source>
</reference>
<keyword evidence="4" id="KW-1185">Reference proteome</keyword>
<evidence type="ECO:0000256" key="2">
    <source>
        <dbReference type="SAM" id="SignalP"/>
    </source>
</evidence>
<dbReference type="Pfam" id="PF02321">
    <property type="entry name" value="OEP"/>
    <property type="match status" value="1"/>
</dbReference>